<evidence type="ECO:0000313" key="3">
    <source>
        <dbReference type="EMBL" id="MFK7160010.1"/>
    </source>
</evidence>
<name>A0ABW8PUT4_9GAMM</name>
<dbReference type="Pfam" id="PF02470">
    <property type="entry name" value="MlaD"/>
    <property type="match status" value="1"/>
</dbReference>
<keyword evidence="4" id="KW-1185">Reference proteome</keyword>
<feature type="transmembrane region" description="Helical" evidence="1">
    <location>
        <begin position="6"/>
        <end position="27"/>
    </location>
</feature>
<keyword evidence="1" id="KW-0472">Membrane</keyword>
<evidence type="ECO:0000313" key="4">
    <source>
        <dbReference type="Proteomes" id="UP001621714"/>
    </source>
</evidence>
<organism evidence="3 4">
    <name type="scientific">Marinospirillum alkalitolerans</name>
    <dbReference type="NCBI Taxonomy" id="3123374"/>
    <lineage>
        <taxon>Bacteria</taxon>
        <taxon>Pseudomonadati</taxon>
        <taxon>Pseudomonadota</taxon>
        <taxon>Gammaproteobacteria</taxon>
        <taxon>Oceanospirillales</taxon>
        <taxon>Oceanospirillaceae</taxon>
        <taxon>Marinospirillum</taxon>
    </lineage>
</organism>
<keyword evidence="1" id="KW-0812">Transmembrane</keyword>
<proteinExistence type="predicted"/>
<protein>
    <submittedName>
        <fullName evidence="3">MlaD family protein</fullName>
    </submittedName>
</protein>
<comment type="caution">
    <text evidence="3">The sequence shown here is derived from an EMBL/GenBank/DDBJ whole genome shotgun (WGS) entry which is preliminary data.</text>
</comment>
<sequence length="297" mass="33084">MNPKVNYTLVGLFVVLLVVAGLMLSALMTRDSRNQNRELYYTYFYDSVSGLNERAAVRYNGVPVGFVESISLVTEPEEAVRLGLRLDPSTPLRTDTYASLQHQGITGLLFVELKSRGTGGDPLTTQENQPTTIPSHASRLVEIAEMLDHSLQQFNQLSAALVQVSEQLALMTDQGMRNQISDLLNATERLVQVAENRVAAFEPEVFQGLALSMTQLVDQLSTQLPQSLTRLEEASITQLTHLSEQITLLSQDARSSSRQLVPLIREAEELLEQLQQEGRSWLRSNQHRPLGPGEEAR</sequence>
<evidence type="ECO:0000259" key="2">
    <source>
        <dbReference type="Pfam" id="PF02470"/>
    </source>
</evidence>
<reference evidence="3 4" key="1">
    <citation type="submission" date="2024-02" db="EMBL/GenBank/DDBJ databases">
        <title>Marinospirillum sp. MEB 164 isolated from Lonar lake sediment.</title>
        <authorList>
            <person name="Joshi A."/>
            <person name="Thite S."/>
        </authorList>
    </citation>
    <scope>NUCLEOTIDE SEQUENCE [LARGE SCALE GENOMIC DNA]</scope>
    <source>
        <strain evidence="3 4">MEB164</strain>
    </source>
</reference>
<accession>A0ABW8PUT4</accession>
<dbReference type="EMBL" id="JBANFI010000001">
    <property type="protein sequence ID" value="MFK7160010.1"/>
    <property type="molecule type" value="Genomic_DNA"/>
</dbReference>
<dbReference type="InterPro" id="IPR003399">
    <property type="entry name" value="Mce/MlaD"/>
</dbReference>
<dbReference type="PANTHER" id="PTHR36698">
    <property type="entry name" value="BLL5892 PROTEIN"/>
    <property type="match status" value="1"/>
</dbReference>
<dbReference type="Proteomes" id="UP001621714">
    <property type="component" value="Unassembled WGS sequence"/>
</dbReference>
<dbReference type="RefSeq" id="WP_405337052.1">
    <property type="nucleotide sequence ID" value="NZ_JBANFI010000001.1"/>
</dbReference>
<keyword evidence="1" id="KW-1133">Transmembrane helix</keyword>
<dbReference type="PANTHER" id="PTHR36698:SF2">
    <property type="entry name" value="MCE_MLAD DOMAIN-CONTAINING PROTEIN"/>
    <property type="match status" value="1"/>
</dbReference>
<gene>
    <name evidence="3" type="ORF">V6U78_03045</name>
</gene>
<feature type="domain" description="Mce/MlaD" evidence="2">
    <location>
        <begin position="40"/>
        <end position="114"/>
    </location>
</feature>
<evidence type="ECO:0000256" key="1">
    <source>
        <dbReference type="SAM" id="Phobius"/>
    </source>
</evidence>